<organism evidence="6 7">
    <name type="scientific">Companilactobacillus allii</name>
    <dbReference type="NCBI Taxonomy" id="1847728"/>
    <lineage>
        <taxon>Bacteria</taxon>
        <taxon>Bacillati</taxon>
        <taxon>Bacillota</taxon>
        <taxon>Bacilli</taxon>
        <taxon>Lactobacillales</taxon>
        <taxon>Lactobacillaceae</taxon>
        <taxon>Companilactobacillus</taxon>
    </lineage>
</organism>
<gene>
    <name evidence="6" type="ORF">BTM29_02830</name>
</gene>
<dbReference type="Pfam" id="PF01418">
    <property type="entry name" value="HTH_6"/>
    <property type="match status" value="1"/>
</dbReference>
<dbReference type="Pfam" id="PF01380">
    <property type="entry name" value="SIS"/>
    <property type="match status" value="1"/>
</dbReference>
<evidence type="ECO:0008006" key="8">
    <source>
        <dbReference type="Google" id="ProtNLM"/>
    </source>
</evidence>
<dbReference type="AlphaFoldDB" id="A0A1P8Q145"/>
<dbReference type="InterPro" id="IPR046348">
    <property type="entry name" value="SIS_dom_sf"/>
</dbReference>
<reference evidence="7" key="1">
    <citation type="submission" date="2016-12" db="EMBL/GenBank/DDBJ databases">
        <authorList>
            <person name="Jung M.Y."/>
            <person name="Lee S.H."/>
        </authorList>
    </citation>
    <scope>NUCLEOTIDE SEQUENCE [LARGE SCALE GENOMIC DNA]</scope>
    <source>
        <strain evidence="7">WiKim39</strain>
    </source>
</reference>
<dbReference type="PANTHER" id="PTHR30514">
    <property type="entry name" value="GLUCOKINASE"/>
    <property type="match status" value="1"/>
</dbReference>
<dbReference type="CDD" id="cd05013">
    <property type="entry name" value="SIS_RpiR"/>
    <property type="match status" value="1"/>
</dbReference>
<dbReference type="Gene3D" id="3.40.50.10490">
    <property type="entry name" value="Glucose-6-phosphate isomerase like protein, domain 1"/>
    <property type="match status" value="1"/>
</dbReference>
<dbReference type="GO" id="GO:0003700">
    <property type="term" value="F:DNA-binding transcription factor activity"/>
    <property type="evidence" value="ECO:0007669"/>
    <property type="project" value="InterPro"/>
</dbReference>
<dbReference type="InterPro" id="IPR000281">
    <property type="entry name" value="HTH_RpiR"/>
</dbReference>
<feature type="domain" description="HTH rpiR-type" evidence="4">
    <location>
        <begin position="4"/>
        <end position="80"/>
    </location>
</feature>
<keyword evidence="7" id="KW-1185">Reference proteome</keyword>
<dbReference type="PROSITE" id="PS51071">
    <property type="entry name" value="HTH_RPIR"/>
    <property type="match status" value="1"/>
</dbReference>
<dbReference type="InterPro" id="IPR001347">
    <property type="entry name" value="SIS_dom"/>
</dbReference>
<evidence type="ECO:0000256" key="1">
    <source>
        <dbReference type="ARBA" id="ARBA00023015"/>
    </source>
</evidence>
<dbReference type="OrthoDB" id="1648815at2"/>
<sequence length="254" mass="28752">MTSAKFDQRIINLTKDLTTNEKSVIDYIHTHTADINKMTISQLAQNVHYSNSFISKVVKKIGYADFAEMRYELKEENEKNDISKEFDVISQQRIDIAKTNSLLLQTKFDSINKLLDEATAVYVYGTGHSQANYIRELSRNLMLLVKVPVILLSGLSEFESVQPSIKKTDCVLIASISGESPTVIKGVKYLVLNKVPIISLTEFSDNTLASLSTYNLFYYSTPIPNPTGRKDVVSFLSLGYCIDFVIREYIDYLN</sequence>
<dbReference type="KEGG" id="lalw:BTM29_02830"/>
<dbReference type="STRING" id="1847728.BTM29_02830"/>
<dbReference type="SUPFAM" id="SSF46689">
    <property type="entry name" value="Homeodomain-like"/>
    <property type="match status" value="1"/>
</dbReference>
<dbReference type="InterPro" id="IPR036388">
    <property type="entry name" value="WH-like_DNA-bd_sf"/>
</dbReference>
<dbReference type="InterPro" id="IPR009057">
    <property type="entry name" value="Homeodomain-like_sf"/>
</dbReference>
<keyword evidence="3" id="KW-0804">Transcription</keyword>
<protein>
    <recommendedName>
        <fullName evidence="8">RpiR family transcriptional regulator</fullName>
    </recommendedName>
</protein>
<proteinExistence type="predicted"/>
<evidence type="ECO:0000313" key="6">
    <source>
        <dbReference type="EMBL" id="APX71556.1"/>
    </source>
</evidence>
<accession>A0A1P8Q145</accession>
<evidence type="ECO:0000259" key="5">
    <source>
        <dbReference type="PROSITE" id="PS51464"/>
    </source>
</evidence>
<name>A0A1P8Q145_9LACO</name>
<dbReference type="PROSITE" id="PS51464">
    <property type="entry name" value="SIS"/>
    <property type="match status" value="1"/>
</dbReference>
<dbReference type="GO" id="GO:0003677">
    <property type="term" value="F:DNA binding"/>
    <property type="evidence" value="ECO:0007669"/>
    <property type="project" value="UniProtKB-KW"/>
</dbReference>
<dbReference type="PANTHER" id="PTHR30514:SF1">
    <property type="entry name" value="HTH-TYPE TRANSCRIPTIONAL REGULATOR HEXR-RELATED"/>
    <property type="match status" value="1"/>
</dbReference>
<dbReference type="EMBL" id="CP019323">
    <property type="protein sequence ID" value="APX71556.1"/>
    <property type="molecule type" value="Genomic_DNA"/>
</dbReference>
<dbReference type="GO" id="GO:0097367">
    <property type="term" value="F:carbohydrate derivative binding"/>
    <property type="evidence" value="ECO:0007669"/>
    <property type="project" value="InterPro"/>
</dbReference>
<dbReference type="RefSeq" id="WP_076614060.1">
    <property type="nucleotide sequence ID" value="NZ_CP019323.1"/>
</dbReference>
<evidence type="ECO:0000256" key="2">
    <source>
        <dbReference type="ARBA" id="ARBA00023125"/>
    </source>
</evidence>
<evidence type="ECO:0000313" key="7">
    <source>
        <dbReference type="Proteomes" id="UP000187499"/>
    </source>
</evidence>
<dbReference type="SUPFAM" id="SSF53697">
    <property type="entry name" value="SIS domain"/>
    <property type="match status" value="1"/>
</dbReference>
<dbReference type="Gene3D" id="1.10.10.10">
    <property type="entry name" value="Winged helix-like DNA-binding domain superfamily/Winged helix DNA-binding domain"/>
    <property type="match status" value="1"/>
</dbReference>
<dbReference type="GO" id="GO:1901135">
    <property type="term" value="P:carbohydrate derivative metabolic process"/>
    <property type="evidence" value="ECO:0007669"/>
    <property type="project" value="InterPro"/>
</dbReference>
<dbReference type="InterPro" id="IPR035472">
    <property type="entry name" value="RpiR-like_SIS"/>
</dbReference>
<evidence type="ECO:0000259" key="4">
    <source>
        <dbReference type="PROSITE" id="PS51071"/>
    </source>
</evidence>
<feature type="domain" description="SIS" evidence="5">
    <location>
        <begin position="111"/>
        <end position="254"/>
    </location>
</feature>
<dbReference type="InterPro" id="IPR047640">
    <property type="entry name" value="RpiR-like"/>
</dbReference>
<evidence type="ECO:0000256" key="3">
    <source>
        <dbReference type="ARBA" id="ARBA00023163"/>
    </source>
</evidence>
<keyword evidence="1" id="KW-0805">Transcription regulation</keyword>
<dbReference type="Proteomes" id="UP000187499">
    <property type="component" value="Chromosome"/>
</dbReference>
<keyword evidence="2" id="KW-0238">DNA-binding</keyword>